<dbReference type="InterPro" id="IPR041694">
    <property type="entry name" value="ADH_N_2"/>
</dbReference>
<reference evidence="3 4" key="1">
    <citation type="submission" date="2013-05" db="EMBL/GenBank/DDBJ databases">
        <title>Genome sequence of Streptomyces sparsogenes DSM 40356.</title>
        <authorList>
            <person name="Coyne S."/>
            <person name="Seebeck F.P."/>
        </authorList>
    </citation>
    <scope>NUCLEOTIDE SEQUENCE [LARGE SCALE GENOMIC DNA]</scope>
    <source>
        <strain evidence="3 4">DSM 40356</strain>
    </source>
</reference>
<dbReference type="InterPro" id="IPR045010">
    <property type="entry name" value="MDR_fam"/>
</dbReference>
<feature type="domain" description="Enoyl reductase (ER)" evidence="2">
    <location>
        <begin position="26"/>
        <end position="344"/>
    </location>
</feature>
<dbReference type="InterPro" id="IPR020843">
    <property type="entry name" value="ER"/>
</dbReference>
<dbReference type="PANTHER" id="PTHR43205:SF7">
    <property type="entry name" value="PROSTAGLANDIN REDUCTASE 1"/>
    <property type="match status" value="1"/>
</dbReference>
<protein>
    <submittedName>
        <fullName evidence="3">Putative dehydrogenase</fullName>
    </submittedName>
</protein>
<dbReference type="SMART" id="SM00829">
    <property type="entry name" value="PKS_ER"/>
    <property type="match status" value="1"/>
</dbReference>
<dbReference type="Proteomes" id="UP000186168">
    <property type="component" value="Unassembled WGS sequence"/>
</dbReference>
<dbReference type="Pfam" id="PF16884">
    <property type="entry name" value="ADH_N_2"/>
    <property type="match status" value="1"/>
</dbReference>
<gene>
    <name evidence="3" type="ORF">SPAR_40592</name>
</gene>
<name>A0A1R1S5R1_9ACTN</name>
<dbReference type="Gene3D" id="3.90.180.10">
    <property type="entry name" value="Medium-chain alcohol dehydrogenases, catalytic domain"/>
    <property type="match status" value="1"/>
</dbReference>
<dbReference type="InterPro" id="IPR011032">
    <property type="entry name" value="GroES-like_sf"/>
</dbReference>
<dbReference type="EMBL" id="ASQP01000526">
    <property type="protein sequence ID" value="OMI33618.1"/>
    <property type="molecule type" value="Genomic_DNA"/>
</dbReference>
<accession>A0A1R1S5R1</accession>
<evidence type="ECO:0000256" key="1">
    <source>
        <dbReference type="ARBA" id="ARBA00023002"/>
    </source>
</evidence>
<dbReference type="SUPFAM" id="SSF50129">
    <property type="entry name" value="GroES-like"/>
    <property type="match status" value="1"/>
</dbReference>
<dbReference type="STRING" id="67365.GCA_001704635_05242"/>
<dbReference type="Pfam" id="PF00107">
    <property type="entry name" value="ADH_zinc_N"/>
    <property type="match status" value="1"/>
</dbReference>
<dbReference type="CDD" id="cd05288">
    <property type="entry name" value="PGDH"/>
    <property type="match status" value="1"/>
</dbReference>
<sequence>MPLPASTPAAVPATHRQVVLAAQPRDTLTTGHFEVVTTPVPEPGPGQALVRNRLMSVAAVMRPLTLPDPDRFGLPQLLQRPGDPMHGPAVGEVVAAPGTDLAPGELVRHRLGWREYAVVDAAEAERLTPGALPDPAAYLSQGFAAWLGVVRGAEVRAGDTVFVTGAAGGVGTLAGQFARLRGAARVIGSTGSRRKADCLTEELGYDAAVVRGAGPIEDQLREAAPDGIDALFDNVGGEQLLAALAVARRGARFALVGALSAQLTGDAMATTAISTFDLIARGITLRGVAAFDHRDAYPEYEREFGRALREGAMSYPHTLLRGIEQAPRALCELVEGRHVGAVLVEL</sequence>
<organism evidence="3 4">
    <name type="scientific">Streptomyces sparsogenes DSM 40356</name>
    <dbReference type="NCBI Taxonomy" id="1331668"/>
    <lineage>
        <taxon>Bacteria</taxon>
        <taxon>Bacillati</taxon>
        <taxon>Actinomycetota</taxon>
        <taxon>Actinomycetes</taxon>
        <taxon>Kitasatosporales</taxon>
        <taxon>Streptomycetaceae</taxon>
        <taxon>Streptomyces</taxon>
    </lineage>
</organism>
<comment type="caution">
    <text evidence="3">The sequence shown here is derived from an EMBL/GenBank/DDBJ whole genome shotgun (WGS) entry which is preliminary data.</text>
</comment>
<dbReference type="GeneID" id="96742852"/>
<dbReference type="SUPFAM" id="SSF51735">
    <property type="entry name" value="NAD(P)-binding Rossmann-fold domains"/>
    <property type="match status" value="1"/>
</dbReference>
<dbReference type="InterPro" id="IPR036291">
    <property type="entry name" value="NAD(P)-bd_dom_sf"/>
</dbReference>
<evidence type="ECO:0000259" key="2">
    <source>
        <dbReference type="SMART" id="SM00829"/>
    </source>
</evidence>
<evidence type="ECO:0000313" key="4">
    <source>
        <dbReference type="Proteomes" id="UP000186168"/>
    </source>
</evidence>
<proteinExistence type="predicted"/>
<evidence type="ECO:0000313" key="3">
    <source>
        <dbReference type="EMBL" id="OMI33618.1"/>
    </source>
</evidence>
<keyword evidence="4" id="KW-1185">Reference proteome</keyword>
<dbReference type="PANTHER" id="PTHR43205">
    <property type="entry name" value="PROSTAGLANDIN REDUCTASE"/>
    <property type="match status" value="1"/>
</dbReference>
<dbReference type="AlphaFoldDB" id="A0A1R1S5R1"/>
<keyword evidence="1" id="KW-0560">Oxidoreductase</keyword>
<dbReference type="RefSeq" id="WP_065960354.1">
    <property type="nucleotide sequence ID" value="NZ_ASQP01000526.1"/>
</dbReference>
<dbReference type="GO" id="GO:0016628">
    <property type="term" value="F:oxidoreductase activity, acting on the CH-CH group of donors, NAD or NADP as acceptor"/>
    <property type="evidence" value="ECO:0007669"/>
    <property type="project" value="InterPro"/>
</dbReference>
<dbReference type="InterPro" id="IPR013149">
    <property type="entry name" value="ADH-like_C"/>
</dbReference>
<dbReference type="Gene3D" id="3.40.50.720">
    <property type="entry name" value="NAD(P)-binding Rossmann-like Domain"/>
    <property type="match status" value="1"/>
</dbReference>